<proteinExistence type="predicted"/>
<protein>
    <submittedName>
        <fullName evidence="3">Uncharacterized protein</fullName>
    </submittedName>
</protein>
<evidence type="ECO:0000256" key="2">
    <source>
        <dbReference type="SAM" id="SignalP"/>
    </source>
</evidence>
<feature type="signal peptide" evidence="2">
    <location>
        <begin position="1"/>
        <end position="23"/>
    </location>
</feature>
<feature type="region of interest" description="Disordered" evidence="1">
    <location>
        <begin position="21"/>
        <end position="67"/>
    </location>
</feature>
<dbReference type="Proteomes" id="UP001056937">
    <property type="component" value="Chromosome 1"/>
</dbReference>
<gene>
    <name evidence="3" type="ORF">LHA26_13325</name>
</gene>
<accession>A0ABY4X5V0</accession>
<evidence type="ECO:0000256" key="1">
    <source>
        <dbReference type="SAM" id="MobiDB-lite"/>
    </source>
</evidence>
<evidence type="ECO:0000313" key="4">
    <source>
        <dbReference type="Proteomes" id="UP001056937"/>
    </source>
</evidence>
<keyword evidence="2" id="KW-0732">Signal</keyword>
<name>A0ABY4X5V0_9SPHN</name>
<dbReference type="PROSITE" id="PS51257">
    <property type="entry name" value="PROKAR_LIPOPROTEIN"/>
    <property type="match status" value="1"/>
</dbReference>
<feature type="chain" id="PRO_5046721819" evidence="2">
    <location>
        <begin position="24"/>
        <end position="67"/>
    </location>
</feature>
<organism evidence="3 4">
    <name type="scientific">Sphingomonas morindae</name>
    <dbReference type="NCBI Taxonomy" id="1541170"/>
    <lineage>
        <taxon>Bacteria</taxon>
        <taxon>Pseudomonadati</taxon>
        <taxon>Pseudomonadota</taxon>
        <taxon>Alphaproteobacteria</taxon>
        <taxon>Sphingomonadales</taxon>
        <taxon>Sphingomonadaceae</taxon>
        <taxon>Sphingomonas</taxon>
    </lineage>
</organism>
<keyword evidence="4" id="KW-1185">Reference proteome</keyword>
<dbReference type="EMBL" id="CP084930">
    <property type="protein sequence ID" value="USI72267.1"/>
    <property type="molecule type" value="Genomic_DNA"/>
</dbReference>
<dbReference type="RefSeq" id="WP_252166076.1">
    <property type="nucleotide sequence ID" value="NZ_CP084930.1"/>
</dbReference>
<reference evidence="3" key="1">
    <citation type="journal article" date="2022" name="Toxins">
        <title>Genomic Analysis of Sphingopyxis sp. USTB-05 for Biodegrading Cyanobacterial Hepatotoxins.</title>
        <authorList>
            <person name="Liu C."/>
            <person name="Xu Q."/>
            <person name="Zhao Z."/>
            <person name="Zhang H."/>
            <person name="Liu X."/>
            <person name="Yin C."/>
            <person name="Liu Y."/>
            <person name="Yan H."/>
        </authorList>
    </citation>
    <scope>NUCLEOTIDE SEQUENCE</scope>
    <source>
        <strain evidence="3">NBD5</strain>
    </source>
</reference>
<sequence>MSRGMGRAALVASLLLLAGCASGPGRGGEAGPPVGAAARARHGADPMARPPANVGEAEDPPAATPPR</sequence>
<evidence type="ECO:0000313" key="3">
    <source>
        <dbReference type="EMBL" id="USI72267.1"/>
    </source>
</evidence>